<dbReference type="EMBL" id="MU003822">
    <property type="protein sequence ID" value="KAF2718586.1"/>
    <property type="molecule type" value="Genomic_DNA"/>
</dbReference>
<evidence type="ECO:0000313" key="1">
    <source>
        <dbReference type="EMBL" id="KAF2718586.1"/>
    </source>
</evidence>
<dbReference type="InterPro" id="IPR024079">
    <property type="entry name" value="MetalloPept_cat_dom_sf"/>
</dbReference>
<evidence type="ECO:0000313" key="2">
    <source>
        <dbReference type="Proteomes" id="UP000799441"/>
    </source>
</evidence>
<sequence length="230" mass="25065">MLSCQHLLITGHKMAISFLVATAFFTAYAASQSTSVSSTNTTASSTVDPSTLTTSAPGVISPLYALTGYDKCSAGQITAIQNGFSDMIHMLMGDQILGTYPAFDWNSAVAQEFWGSYERNNGFRSEIVDNLNRAASTSYQWWLNPFASRLHVRCDDPLNKCPCVGPSPGTVLAYVIGGNAEINFCPGYFSLPDLATVLVHQPNDLWEFVDAFMNKATCWAHELMHIRAIG</sequence>
<organism evidence="1 2">
    <name type="scientific">Polychaeton citri CBS 116435</name>
    <dbReference type="NCBI Taxonomy" id="1314669"/>
    <lineage>
        <taxon>Eukaryota</taxon>
        <taxon>Fungi</taxon>
        <taxon>Dikarya</taxon>
        <taxon>Ascomycota</taxon>
        <taxon>Pezizomycotina</taxon>
        <taxon>Dothideomycetes</taxon>
        <taxon>Dothideomycetidae</taxon>
        <taxon>Capnodiales</taxon>
        <taxon>Capnodiaceae</taxon>
        <taxon>Polychaeton</taxon>
    </lineage>
</organism>
<dbReference type="GO" id="GO:0008237">
    <property type="term" value="F:metallopeptidase activity"/>
    <property type="evidence" value="ECO:0007669"/>
    <property type="project" value="InterPro"/>
</dbReference>
<dbReference type="AlphaFoldDB" id="A0A9P4Q587"/>
<accession>A0A9P4Q587</accession>
<dbReference type="Gene3D" id="3.40.390.10">
    <property type="entry name" value="Collagenase (Catalytic Domain)"/>
    <property type="match status" value="1"/>
</dbReference>
<dbReference type="OrthoDB" id="1896086at2759"/>
<dbReference type="Proteomes" id="UP000799441">
    <property type="component" value="Unassembled WGS sequence"/>
</dbReference>
<dbReference type="SUPFAM" id="SSF55486">
    <property type="entry name" value="Metalloproteases ('zincins'), catalytic domain"/>
    <property type="match status" value="1"/>
</dbReference>
<feature type="non-terminal residue" evidence="1">
    <location>
        <position position="230"/>
    </location>
</feature>
<gene>
    <name evidence="1" type="ORF">K431DRAFT_252913</name>
</gene>
<protein>
    <submittedName>
        <fullName evidence="1">Uncharacterized protein</fullName>
    </submittedName>
</protein>
<proteinExistence type="predicted"/>
<comment type="caution">
    <text evidence="1">The sequence shown here is derived from an EMBL/GenBank/DDBJ whole genome shotgun (WGS) entry which is preliminary data.</text>
</comment>
<keyword evidence="2" id="KW-1185">Reference proteome</keyword>
<name>A0A9P4Q587_9PEZI</name>
<reference evidence="1" key="1">
    <citation type="journal article" date="2020" name="Stud. Mycol.">
        <title>101 Dothideomycetes genomes: a test case for predicting lifestyles and emergence of pathogens.</title>
        <authorList>
            <person name="Haridas S."/>
            <person name="Albert R."/>
            <person name="Binder M."/>
            <person name="Bloem J."/>
            <person name="Labutti K."/>
            <person name="Salamov A."/>
            <person name="Andreopoulos B."/>
            <person name="Baker S."/>
            <person name="Barry K."/>
            <person name="Bills G."/>
            <person name="Bluhm B."/>
            <person name="Cannon C."/>
            <person name="Castanera R."/>
            <person name="Culley D."/>
            <person name="Daum C."/>
            <person name="Ezra D."/>
            <person name="Gonzalez J."/>
            <person name="Henrissat B."/>
            <person name="Kuo A."/>
            <person name="Liang C."/>
            <person name="Lipzen A."/>
            <person name="Lutzoni F."/>
            <person name="Magnuson J."/>
            <person name="Mondo S."/>
            <person name="Nolan M."/>
            <person name="Ohm R."/>
            <person name="Pangilinan J."/>
            <person name="Park H.-J."/>
            <person name="Ramirez L."/>
            <person name="Alfaro M."/>
            <person name="Sun H."/>
            <person name="Tritt A."/>
            <person name="Yoshinaga Y."/>
            <person name="Zwiers L.-H."/>
            <person name="Turgeon B."/>
            <person name="Goodwin S."/>
            <person name="Spatafora J."/>
            <person name="Crous P."/>
            <person name="Grigoriev I."/>
        </authorList>
    </citation>
    <scope>NUCLEOTIDE SEQUENCE</scope>
    <source>
        <strain evidence="1">CBS 116435</strain>
    </source>
</reference>